<evidence type="ECO:0000256" key="1">
    <source>
        <dbReference type="SAM" id="MobiDB-lite"/>
    </source>
</evidence>
<protein>
    <recommendedName>
        <fullName evidence="4">DUF4034 domain-containing protein</fullName>
    </recommendedName>
</protein>
<gene>
    <name evidence="2" type="ORF">L3V18_14100</name>
</gene>
<organism evidence="2 3">
    <name type="scientific">Marilutibacter chinensis</name>
    <dbReference type="NCBI Taxonomy" id="2912247"/>
    <lineage>
        <taxon>Bacteria</taxon>
        <taxon>Pseudomonadati</taxon>
        <taxon>Pseudomonadota</taxon>
        <taxon>Gammaproteobacteria</taxon>
        <taxon>Lysobacterales</taxon>
        <taxon>Lysobacteraceae</taxon>
        <taxon>Marilutibacter</taxon>
    </lineage>
</organism>
<evidence type="ECO:0000313" key="2">
    <source>
        <dbReference type="EMBL" id="MCF7222906.1"/>
    </source>
</evidence>
<dbReference type="EMBL" id="JAKJPO010000009">
    <property type="protein sequence ID" value="MCF7222906.1"/>
    <property type="molecule type" value="Genomic_DNA"/>
</dbReference>
<reference evidence="2" key="2">
    <citation type="submission" date="2022-01" db="EMBL/GenBank/DDBJ databases">
        <authorList>
            <person name="Zhou L.Y."/>
        </authorList>
    </citation>
    <scope>NUCLEOTIDE SEQUENCE</scope>
    <source>
        <strain evidence="2">TLK-CK17</strain>
    </source>
</reference>
<proteinExistence type="predicted"/>
<name>A0ABS9HVJ7_9GAMM</name>
<dbReference type="Proteomes" id="UP001430796">
    <property type="component" value="Unassembled WGS sequence"/>
</dbReference>
<evidence type="ECO:0008006" key="4">
    <source>
        <dbReference type="Google" id="ProtNLM"/>
    </source>
</evidence>
<evidence type="ECO:0000313" key="3">
    <source>
        <dbReference type="Proteomes" id="UP001430796"/>
    </source>
</evidence>
<sequence>MRWAWLGVMAAIAVLLAWNGMSGRETGEEGVADGVADHRKSTAGGTAGDPAPEASMRTAPRSVGDRDGDGASSPDTLQAMVAWEHAYRSAIRRHLEARAAAGDAHAQLTLALVTLAPGGGLSDPTALERRGDAEAARRAASLARALDMAPDDPLVAWHVAEDCGHRLSSCDMQAALQRLRELDADNAAVWLPGLDKLLESGDVEALDRQLALFADAGRFDDLLASTGRLLAGQLADVPIPDPGADLRQGIGERMGLGRPMTVEELRYVPALGVWMEQAAAATTTGLSRACIGPAALADPALCRRAAARMGAGSSLVERAVGLVLQVQLTADRPEGARWREALRRHYWQYEQLMASAGGASPPGYLRRILADGEVAALEWRLARVGQAEPPAGWLPSNPRHRALVTTGRPPPGD</sequence>
<keyword evidence="3" id="KW-1185">Reference proteome</keyword>
<reference evidence="2" key="1">
    <citation type="submission" date="2022-01" db="EMBL/GenBank/DDBJ databases">
        <title>Lysobacter chinensis sp. nov., a bacterium isolated from cow dung compost.</title>
        <authorList>
            <person name="Liu Y."/>
        </authorList>
    </citation>
    <scope>NUCLEOTIDE SEQUENCE</scope>
    <source>
        <strain evidence="2">TLK-CK17</strain>
    </source>
</reference>
<dbReference type="RefSeq" id="WP_237055890.1">
    <property type="nucleotide sequence ID" value="NZ_JAKJPO010000009.1"/>
</dbReference>
<feature type="region of interest" description="Disordered" evidence="1">
    <location>
        <begin position="390"/>
        <end position="413"/>
    </location>
</feature>
<comment type="caution">
    <text evidence="2">The sequence shown here is derived from an EMBL/GenBank/DDBJ whole genome shotgun (WGS) entry which is preliminary data.</text>
</comment>
<feature type="region of interest" description="Disordered" evidence="1">
    <location>
        <begin position="38"/>
        <end position="74"/>
    </location>
</feature>
<accession>A0ABS9HVJ7</accession>